<evidence type="ECO:0000313" key="2">
    <source>
        <dbReference type="EMBL" id="ORC08477.1"/>
    </source>
</evidence>
<dbReference type="GeneID" id="66599589"/>
<protein>
    <submittedName>
        <fullName evidence="2">Uncharacterized protein</fullName>
    </submittedName>
</protein>
<keyword evidence="1" id="KW-0732">Signal</keyword>
<reference evidence="2 3" key="1">
    <citation type="submission" date="2017-02" db="EMBL/GenBank/DDBJ databases">
        <title>Mycobacterium kansasii genomes.</title>
        <authorList>
            <person name="Borowka P."/>
            <person name="Strapagiel D."/>
            <person name="Marciniak B."/>
            <person name="Lach J."/>
            <person name="Bakula Z."/>
            <person name="Van Ingen J."/>
            <person name="Safianowska A."/>
            <person name="Brzostek A."/>
            <person name="Dziadek J."/>
            <person name="Jagielski T."/>
        </authorList>
    </citation>
    <scope>NUCLEOTIDE SEQUENCE [LARGE SCALE GENOMIC DNA]</scope>
    <source>
        <strain evidence="2 3">12MK</strain>
    </source>
</reference>
<sequence length="162" mass="17102">MTTIGAIAVLSFTALVNVAEAHGAPLPDLCVPPNVVENVCTARLKSVTADVTDGTITGAPVGGGAAITLTGPTDAYLKSAGFGGTPPDPVQRWDAEIERIGNLSVDPSNPSWYNDAKAVYLLPRTLNDFASRFPPGVLVVRFTPYDDHPGWFWLVSIQPVSQ</sequence>
<dbReference type="RefSeq" id="WP_075547113.1">
    <property type="nucleotide sequence ID" value="NZ_CADEAW010000040.1"/>
</dbReference>
<feature type="chain" id="PRO_5038983850" evidence="1">
    <location>
        <begin position="22"/>
        <end position="162"/>
    </location>
</feature>
<evidence type="ECO:0000313" key="3">
    <source>
        <dbReference type="Proteomes" id="UP000192335"/>
    </source>
</evidence>
<dbReference type="AlphaFoldDB" id="A0A8E2ISN7"/>
<evidence type="ECO:0000256" key="1">
    <source>
        <dbReference type="SAM" id="SignalP"/>
    </source>
</evidence>
<accession>A0A8E2ISN7</accession>
<dbReference type="Proteomes" id="UP000192335">
    <property type="component" value="Unassembled WGS sequence"/>
</dbReference>
<gene>
    <name evidence="2" type="ORF">B4U45_19610</name>
</gene>
<organism evidence="2 3">
    <name type="scientific">Mycobacterium persicum</name>
    <dbReference type="NCBI Taxonomy" id="1487726"/>
    <lineage>
        <taxon>Bacteria</taxon>
        <taxon>Bacillati</taxon>
        <taxon>Actinomycetota</taxon>
        <taxon>Actinomycetes</taxon>
        <taxon>Mycobacteriales</taxon>
        <taxon>Mycobacteriaceae</taxon>
        <taxon>Mycobacterium</taxon>
    </lineage>
</organism>
<feature type="signal peptide" evidence="1">
    <location>
        <begin position="1"/>
        <end position="21"/>
    </location>
</feature>
<dbReference type="OrthoDB" id="4624388at2"/>
<dbReference type="EMBL" id="MWQA01000001">
    <property type="protein sequence ID" value="ORC08477.1"/>
    <property type="molecule type" value="Genomic_DNA"/>
</dbReference>
<name>A0A8E2ISN7_9MYCO</name>
<proteinExistence type="predicted"/>
<comment type="caution">
    <text evidence="2">The sequence shown here is derived from an EMBL/GenBank/DDBJ whole genome shotgun (WGS) entry which is preliminary data.</text>
</comment>